<evidence type="ECO:0008006" key="3">
    <source>
        <dbReference type="Google" id="ProtNLM"/>
    </source>
</evidence>
<comment type="caution">
    <text evidence="1">The sequence shown here is derived from an EMBL/GenBank/DDBJ whole genome shotgun (WGS) entry which is preliminary data.</text>
</comment>
<reference evidence="1 2" key="1">
    <citation type="submission" date="2022-01" db="EMBL/GenBank/DDBJ databases">
        <title>Flavihumibacter sp. nov., isolated from sediment of a river.</title>
        <authorList>
            <person name="Liu H."/>
        </authorList>
    </citation>
    <scope>NUCLEOTIDE SEQUENCE [LARGE SCALE GENOMIC DNA]</scope>
    <source>
        <strain evidence="1 2">RY-1</strain>
    </source>
</reference>
<organism evidence="1 2">
    <name type="scientific">Flavihumibacter fluminis</name>
    <dbReference type="NCBI Taxonomy" id="2909236"/>
    <lineage>
        <taxon>Bacteria</taxon>
        <taxon>Pseudomonadati</taxon>
        <taxon>Bacteroidota</taxon>
        <taxon>Chitinophagia</taxon>
        <taxon>Chitinophagales</taxon>
        <taxon>Chitinophagaceae</taxon>
        <taxon>Flavihumibacter</taxon>
    </lineage>
</organism>
<protein>
    <recommendedName>
        <fullName evidence="3">Lipoprotein</fullName>
    </recommendedName>
</protein>
<evidence type="ECO:0000313" key="2">
    <source>
        <dbReference type="Proteomes" id="UP001200145"/>
    </source>
</evidence>
<dbReference type="EMBL" id="JAKEVY010000001">
    <property type="protein sequence ID" value="MCF1713388.1"/>
    <property type="molecule type" value="Genomic_DNA"/>
</dbReference>
<keyword evidence="2" id="KW-1185">Reference proteome</keyword>
<dbReference type="PROSITE" id="PS51257">
    <property type="entry name" value="PROKAR_LIPOPROTEIN"/>
    <property type="match status" value="1"/>
</dbReference>
<gene>
    <name evidence="1" type="ORF">L0U88_01950</name>
</gene>
<proteinExistence type="predicted"/>
<accession>A0ABS9BE20</accession>
<dbReference type="Proteomes" id="UP001200145">
    <property type="component" value="Unassembled WGS sequence"/>
</dbReference>
<evidence type="ECO:0000313" key="1">
    <source>
        <dbReference type="EMBL" id="MCF1713388.1"/>
    </source>
</evidence>
<sequence>MHWKNRLLIVCLLLGMAACTSKKKQLLDTEEVVVTEFIDFFPEIKLPFHLSDTMLVKKSPDSLRIGNKIFSQFVPDSVLQPVFGKKTKPQLYPIGKIEIKDAETYILVKSVLGTKRAAHALVFEQDSFKSALPLVISTSTPTSSEQRVANIDSRHTITTVRQRTTPDGQVLYQKDVFIYNPEGIFMLILTESNDQANKKGKLINPIDTLPTTHKHTGDYLGETRNLISFRDSHRKGYLSFFIHFEKDKGACIGELKGDAQITGANSARYTENNGPCVIDFTFSGNTVTMKELEGCGSYRDIKCFFEGRYTRKKKTTAPASRKKK</sequence>
<name>A0ABS9BE20_9BACT</name>
<dbReference type="RefSeq" id="WP_234863920.1">
    <property type="nucleotide sequence ID" value="NZ_JAKEVY010000001.1"/>
</dbReference>